<feature type="region of interest" description="Disordered" evidence="1">
    <location>
        <begin position="111"/>
        <end position="136"/>
    </location>
</feature>
<evidence type="ECO:0000256" key="1">
    <source>
        <dbReference type="SAM" id="MobiDB-lite"/>
    </source>
</evidence>
<evidence type="ECO:0000313" key="3">
    <source>
        <dbReference type="Proteomes" id="UP000055590"/>
    </source>
</evidence>
<dbReference type="STRING" id="1391653.AKJ08_2598"/>
<protein>
    <submittedName>
        <fullName evidence="2">Uncharacterized protein</fullName>
    </submittedName>
</protein>
<dbReference type="OrthoDB" id="5381026at2"/>
<reference evidence="2 3" key="1">
    <citation type="submission" date="2015-08" db="EMBL/GenBank/DDBJ databases">
        <authorList>
            <person name="Babu N.S."/>
            <person name="Beckwith C.J."/>
            <person name="Beseler K.G."/>
            <person name="Brison A."/>
            <person name="Carone J.V."/>
            <person name="Caskin T.P."/>
            <person name="Diamond M."/>
            <person name="Durham M.E."/>
            <person name="Foxe J.M."/>
            <person name="Go M."/>
            <person name="Henderson B.A."/>
            <person name="Jones I.B."/>
            <person name="McGettigan J.A."/>
            <person name="Micheletti S.J."/>
            <person name="Nasrallah M.E."/>
            <person name="Ortiz D."/>
            <person name="Piller C.R."/>
            <person name="Privatt S.R."/>
            <person name="Schneider S.L."/>
            <person name="Sharp S."/>
            <person name="Smith T.C."/>
            <person name="Stanton J.D."/>
            <person name="Ullery H.E."/>
            <person name="Wilson R.J."/>
            <person name="Serrano M.G."/>
            <person name="Buck G."/>
            <person name="Lee V."/>
            <person name="Wang Y."/>
            <person name="Carvalho R."/>
            <person name="Voegtly L."/>
            <person name="Shi R."/>
            <person name="Duckworth R."/>
            <person name="Johnson A."/>
            <person name="Loviza R."/>
            <person name="Walstead R."/>
            <person name="Shah Z."/>
            <person name="Kiflezghi M."/>
            <person name="Wade K."/>
            <person name="Ball S.L."/>
            <person name="Bradley K.W."/>
            <person name="Asai D.J."/>
            <person name="Bowman C.A."/>
            <person name="Russell D.A."/>
            <person name="Pope W.H."/>
            <person name="Jacobs-Sera D."/>
            <person name="Hendrix R.W."/>
            <person name="Hatfull G.F."/>
        </authorList>
    </citation>
    <scope>NUCLEOTIDE SEQUENCE [LARGE SCALE GENOMIC DNA]</scope>
    <source>
        <strain evidence="2 3">DSM 27710</strain>
    </source>
</reference>
<sequence>MAKRNGKTNGRPDGGGAHETSRAPSLARIFEGSDVLGRLLERAGAEVGVEGTVSRFAAAIAEGRQPPEVIPALFAKEPRFGDPGDAMRLYGNLFGVWDLLVAGKDPEEIGRMVRPPPVEASEAEAPRKPRIELPPRGSLEGRELPYEIVEGTWQLLEDLPPRERTRRQDRYANVQSELSEWARLVDGLSGVAQETLEYLCFELAEMFDHAFGDRFGQVRYRALEVAEPEAADRVQAYAADYIAESLDEAEEDEEEGLTEAERRAVERYARQAIVAMTASVRVAQE</sequence>
<organism evidence="2 3">
    <name type="scientific">Vulgatibacter incomptus</name>
    <dbReference type="NCBI Taxonomy" id="1391653"/>
    <lineage>
        <taxon>Bacteria</taxon>
        <taxon>Pseudomonadati</taxon>
        <taxon>Myxococcota</taxon>
        <taxon>Myxococcia</taxon>
        <taxon>Myxococcales</taxon>
        <taxon>Cystobacterineae</taxon>
        <taxon>Vulgatibacteraceae</taxon>
        <taxon>Vulgatibacter</taxon>
    </lineage>
</organism>
<dbReference type="RefSeq" id="WP_050726415.1">
    <property type="nucleotide sequence ID" value="NZ_CP012332.1"/>
</dbReference>
<proteinExistence type="predicted"/>
<accession>A0A0K1PFM6</accession>
<gene>
    <name evidence="2" type="ORF">AKJ08_2598</name>
</gene>
<evidence type="ECO:0000313" key="2">
    <source>
        <dbReference type="EMBL" id="AKU92211.1"/>
    </source>
</evidence>
<dbReference type="AlphaFoldDB" id="A0A0K1PFM6"/>
<name>A0A0K1PFM6_9BACT</name>
<keyword evidence="3" id="KW-1185">Reference proteome</keyword>
<feature type="region of interest" description="Disordered" evidence="1">
    <location>
        <begin position="1"/>
        <end position="25"/>
    </location>
</feature>
<dbReference type="EMBL" id="CP012332">
    <property type="protein sequence ID" value="AKU92211.1"/>
    <property type="molecule type" value="Genomic_DNA"/>
</dbReference>
<dbReference type="Proteomes" id="UP000055590">
    <property type="component" value="Chromosome"/>
</dbReference>
<feature type="compositionally biased region" description="Basic and acidic residues" evidence="1">
    <location>
        <begin position="124"/>
        <end position="136"/>
    </location>
</feature>
<dbReference type="KEGG" id="vin:AKJ08_2598"/>